<evidence type="ECO:0000259" key="1">
    <source>
        <dbReference type="Pfam" id="PF12728"/>
    </source>
</evidence>
<comment type="caution">
    <text evidence="2">The sequence shown here is derived from an EMBL/GenBank/DDBJ whole genome shotgun (WGS) entry which is preliminary data.</text>
</comment>
<evidence type="ECO:0000313" key="3">
    <source>
        <dbReference type="Proteomes" id="UP000639973"/>
    </source>
</evidence>
<feature type="domain" description="Helix-turn-helix" evidence="1">
    <location>
        <begin position="22"/>
        <end position="69"/>
    </location>
</feature>
<protein>
    <recommendedName>
        <fullName evidence="1">Helix-turn-helix domain-containing protein</fullName>
    </recommendedName>
</protein>
<proteinExistence type="predicted"/>
<accession>A0ABQ2G6V8</accession>
<dbReference type="EMBL" id="BMOL01000005">
    <property type="protein sequence ID" value="GGL77954.1"/>
    <property type="molecule type" value="Genomic_DNA"/>
</dbReference>
<name>A0ABQ2G6V8_9DEIO</name>
<sequence length="72" mass="7888">MNTLQEGRPKEKNATQQQKLIYTPSEVGDYLGLGRNLIYKLIGSGQLRGVRVGSKWLIPAAALEEFLSGARG</sequence>
<organism evidence="2 3">
    <name type="scientific">Deinococcus aerolatus</name>
    <dbReference type="NCBI Taxonomy" id="522487"/>
    <lineage>
        <taxon>Bacteria</taxon>
        <taxon>Thermotogati</taxon>
        <taxon>Deinococcota</taxon>
        <taxon>Deinococci</taxon>
        <taxon>Deinococcales</taxon>
        <taxon>Deinococcaceae</taxon>
        <taxon>Deinococcus</taxon>
    </lineage>
</organism>
<gene>
    <name evidence="2" type="ORF">GCM10010840_14800</name>
</gene>
<dbReference type="NCBIfam" id="TIGR01764">
    <property type="entry name" value="excise"/>
    <property type="match status" value="1"/>
</dbReference>
<reference evidence="3" key="1">
    <citation type="journal article" date="2019" name="Int. J. Syst. Evol. Microbiol.">
        <title>The Global Catalogue of Microorganisms (GCM) 10K type strain sequencing project: providing services to taxonomists for standard genome sequencing and annotation.</title>
        <authorList>
            <consortium name="The Broad Institute Genomics Platform"/>
            <consortium name="The Broad Institute Genome Sequencing Center for Infectious Disease"/>
            <person name="Wu L."/>
            <person name="Ma J."/>
        </authorList>
    </citation>
    <scope>NUCLEOTIDE SEQUENCE [LARGE SCALE GENOMIC DNA]</scope>
    <source>
        <strain evidence="3">JCM 15442</strain>
    </source>
</reference>
<dbReference type="Proteomes" id="UP000639973">
    <property type="component" value="Unassembled WGS sequence"/>
</dbReference>
<dbReference type="InterPro" id="IPR041657">
    <property type="entry name" value="HTH_17"/>
</dbReference>
<dbReference type="InterPro" id="IPR010093">
    <property type="entry name" value="SinI_DNA-bd"/>
</dbReference>
<keyword evidence="3" id="KW-1185">Reference proteome</keyword>
<evidence type="ECO:0000313" key="2">
    <source>
        <dbReference type="EMBL" id="GGL77954.1"/>
    </source>
</evidence>
<dbReference type="Pfam" id="PF12728">
    <property type="entry name" value="HTH_17"/>
    <property type="match status" value="1"/>
</dbReference>
<dbReference type="RefSeq" id="WP_229723393.1">
    <property type="nucleotide sequence ID" value="NZ_BMOL01000005.1"/>
</dbReference>